<gene>
    <name evidence="1" type="ORF">METZ01_LOCUS515728</name>
</gene>
<dbReference type="EMBL" id="UINC01230656">
    <property type="protein sequence ID" value="SVE62874.1"/>
    <property type="molecule type" value="Genomic_DNA"/>
</dbReference>
<sequence>MLELTDNIVRRKVKNSIVIAMYDRLVLPFFRKQIRNTPDSEIKQSLQLAYDKLSPLFEKKQMKEMIDEAEILSDNMLSKNGLLREQSKYF</sequence>
<dbReference type="AlphaFoldDB" id="A0A383F1Y7"/>
<reference evidence="1" key="1">
    <citation type="submission" date="2018-05" db="EMBL/GenBank/DDBJ databases">
        <authorList>
            <person name="Lanie J.A."/>
            <person name="Ng W.-L."/>
            <person name="Kazmierczak K.M."/>
            <person name="Andrzejewski T.M."/>
            <person name="Davidsen T.M."/>
            <person name="Wayne K.J."/>
            <person name="Tettelin H."/>
            <person name="Glass J.I."/>
            <person name="Rusch D."/>
            <person name="Podicherti R."/>
            <person name="Tsui H.-C.T."/>
            <person name="Winkler M.E."/>
        </authorList>
    </citation>
    <scope>NUCLEOTIDE SEQUENCE</scope>
</reference>
<name>A0A383F1Y7_9ZZZZ</name>
<protein>
    <submittedName>
        <fullName evidence="1">Uncharacterized protein</fullName>
    </submittedName>
</protein>
<proteinExistence type="predicted"/>
<accession>A0A383F1Y7</accession>
<organism evidence="1">
    <name type="scientific">marine metagenome</name>
    <dbReference type="NCBI Taxonomy" id="408172"/>
    <lineage>
        <taxon>unclassified sequences</taxon>
        <taxon>metagenomes</taxon>
        <taxon>ecological metagenomes</taxon>
    </lineage>
</organism>
<evidence type="ECO:0000313" key="1">
    <source>
        <dbReference type="EMBL" id="SVE62874.1"/>
    </source>
</evidence>